<evidence type="ECO:0000256" key="2">
    <source>
        <dbReference type="ARBA" id="ARBA00022801"/>
    </source>
</evidence>
<dbReference type="InterPro" id="IPR050610">
    <property type="entry name" value="APOBEC_Cyt_Deaminase"/>
</dbReference>
<dbReference type="SUPFAM" id="SSF53927">
    <property type="entry name" value="Cytidine deaminase-like"/>
    <property type="match status" value="1"/>
</dbReference>
<dbReference type="AlphaFoldDB" id="A0A852HW72"/>
<dbReference type="Proteomes" id="UP000653383">
    <property type="component" value="Unassembled WGS sequence"/>
</dbReference>
<comment type="caution">
    <text evidence="3">The sequence shown here is derived from an EMBL/GenBank/DDBJ whole genome shotgun (WGS) entry which is preliminary data.</text>
</comment>
<gene>
    <name evidence="3" type="primary">Apobec1_1</name>
    <name evidence="3" type="ORF">NICCHL_R15112</name>
</gene>
<dbReference type="InterPro" id="IPR016192">
    <property type="entry name" value="APOBEC/CMP_deaminase_Zn-bd"/>
</dbReference>
<keyword evidence="2" id="KW-0378">Hydrolase</keyword>
<dbReference type="OrthoDB" id="5956704at2759"/>
<accession>A0A852HW72</accession>
<dbReference type="GO" id="GO:0003723">
    <property type="term" value="F:RNA binding"/>
    <property type="evidence" value="ECO:0007669"/>
    <property type="project" value="TreeGrafter"/>
</dbReference>
<dbReference type="GO" id="GO:0005634">
    <property type="term" value="C:nucleus"/>
    <property type="evidence" value="ECO:0007669"/>
    <property type="project" value="TreeGrafter"/>
</dbReference>
<organism evidence="3 4">
    <name type="scientific">Nicator chloris</name>
    <dbReference type="NCBI Taxonomy" id="237433"/>
    <lineage>
        <taxon>Eukaryota</taxon>
        <taxon>Metazoa</taxon>
        <taxon>Chordata</taxon>
        <taxon>Craniata</taxon>
        <taxon>Vertebrata</taxon>
        <taxon>Euteleostomi</taxon>
        <taxon>Archelosauria</taxon>
        <taxon>Archosauria</taxon>
        <taxon>Dinosauria</taxon>
        <taxon>Saurischia</taxon>
        <taxon>Theropoda</taxon>
        <taxon>Coelurosauria</taxon>
        <taxon>Aves</taxon>
        <taxon>Neognathae</taxon>
        <taxon>Neoaves</taxon>
        <taxon>Telluraves</taxon>
        <taxon>Australaves</taxon>
        <taxon>Passeriformes</taxon>
        <taxon>Sylvioidea</taxon>
        <taxon>Pycnonotidae</taxon>
        <taxon>Nicator</taxon>
    </lineage>
</organism>
<dbReference type="GO" id="GO:0016554">
    <property type="term" value="P:cytidine to uridine editing"/>
    <property type="evidence" value="ECO:0007669"/>
    <property type="project" value="TreeGrafter"/>
</dbReference>
<keyword evidence="4" id="KW-1185">Reference proteome</keyword>
<name>A0A852HW72_9PASS</name>
<feature type="non-terminal residue" evidence="3">
    <location>
        <position position="187"/>
    </location>
</feature>
<dbReference type="PROSITE" id="PS00903">
    <property type="entry name" value="CYT_DCMP_DEAMINASES_1"/>
    <property type="match status" value="1"/>
</dbReference>
<dbReference type="GO" id="GO:0004126">
    <property type="term" value="F:cytidine deaminase activity"/>
    <property type="evidence" value="ECO:0007669"/>
    <property type="project" value="TreeGrafter"/>
</dbReference>
<dbReference type="GO" id="GO:0005737">
    <property type="term" value="C:cytoplasm"/>
    <property type="evidence" value="ECO:0007669"/>
    <property type="project" value="TreeGrafter"/>
</dbReference>
<dbReference type="Pfam" id="PF18750">
    <property type="entry name" value="SNAD4"/>
    <property type="match status" value="1"/>
</dbReference>
<evidence type="ECO:0000256" key="1">
    <source>
        <dbReference type="ARBA" id="ARBA00022723"/>
    </source>
</evidence>
<evidence type="ECO:0000313" key="3">
    <source>
        <dbReference type="EMBL" id="NXX31398.1"/>
    </source>
</evidence>
<dbReference type="InterPro" id="IPR016193">
    <property type="entry name" value="Cytidine_deaminase-like"/>
</dbReference>
<dbReference type="GO" id="GO:0008270">
    <property type="term" value="F:zinc ion binding"/>
    <property type="evidence" value="ECO:0007669"/>
    <property type="project" value="InterPro"/>
</dbReference>
<feature type="non-terminal residue" evidence="3">
    <location>
        <position position="1"/>
    </location>
</feature>
<dbReference type="PANTHER" id="PTHR13857">
    <property type="entry name" value="MRNA EDITING ENZYME"/>
    <property type="match status" value="1"/>
</dbReference>
<sequence length="187" mass="22470">LTFLLCFSMYISKRALRRHFDPRVYPHETYLLCELQWGGSDRSWIHWVRNDGDYHAEDYFLEEIFEPRNYNNVCHITLYLSYSPCLECCDTIRDLLNRERNVHIDIRVARVFYANTPDNRAALRDLHNMPRVTIQVMEAQGKVSHYTYCWETFIQPGVYYVFSPRSFETAIWKQRLKLQEILTVSTL</sequence>
<dbReference type="PANTHER" id="PTHR13857:SF26">
    <property type="entry name" value="C-U-EDITING ENZYME APOBEC-1"/>
    <property type="match status" value="1"/>
</dbReference>
<dbReference type="Gene3D" id="3.40.140.10">
    <property type="entry name" value="Cytidine Deaminase, domain 2"/>
    <property type="match status" value="1"/>
</dbReference>
<protein>
    <submittedName>
        <fullName evidence="3">ABEC1 enzyme</fullName>
    </submittedName>
</protein>
<proteinExistence type="predicted"/>
<evidence type="ECO:0000313" key="4">
    <source>
        <dbReference type="Proteomes" id="UP000653383"/>
    </source>
</evidence>
<keyword evidence="1" id="KW-0479">Metal-binding</keyword>
<dbReference type="EMBL" id="WAAE01015173">
    <property type="protein sequence ID" value="NXX31398.1"/>
    <property type="molecule type" value="Genomic_DNA"/>
</dbReference>
<reference evidence="3" key="1">
    <citation type="submission" date="2020-02" db="EMBL/GenBank/DDBJ databases">
        <title>Bird 10,000 Genomes (B10K) Project - Family phase.</title>
        <authorList>
            <person name="Zhang G."/>
        </authorList>
    </citation>
    <scope>NUCLEOTIDE SEQUENCE</scope>
    <source>
        <strain evidence="3">B10K-DU-002-40</strain>
        <tissue evidence="3">Muscle</tissue>
    </source>
</reference>